<comment type="caution">
    <text evidence="12">The sequence shown here is derived from an EMBL/GenBank/DDBJ whole genome shotgun (WGS) entry which is preliminary data.</text>
</comment>
<evidence type="ECO:0000256" key="3">
    <source>
        <dbReference type="ARBA" id="ARBA00022448"/>
    </source>
</evidence>
<keyword evidence="9" id="KW-0066">ATP synthesis</keyword>
<gene>
    <name evidence="12" type="ORF">WMO37_02930</name>
</gene>
<evidence type="ECO:0000313" key="13">
    <source>
        <dbReference type="Proteomes" id="UP001546774"/>
    </source>
</evidence>
<keyword evidence="7" id="KW-0406">Ion transport</keyword>
<dbReference type="InterPro" id="IPR051472">
    <property type="entry name" value="T3SS_Stator/FliH"/>
</dbReference>
<name>A0ABV1H2Q2_9FIRM</name>
<dbReference type="SUPFAM" id="SSF81573">
    <property type="entry name" value="F1F0 ATP synthase subunit B, membrane domain"/>
    <property type="match status" value="1"/>
</dbReference>
<keyword evidence="4" id="KW-0375">Hydrogen ion transport</keyword>
<evidence type="ECO:0000256" key="2">
    <source>
        <dbReference type="ARBA" id="ARBA00006602"/>
    </source>
</evidence>
<keyword evidence="5" id="KW-1005">Bacterial flagellum biogenesis</keyword>
<comment type="similarity">
    <text evidence="2">Belongs to the FliH family.</text>
</comment>
<dbReference type="PANTHER" id="PTHR34982:SF1">
    <property type="entry name" value="FLAGELLAR ASSEMBLY PROTEIN FLIH"/>
    <property type="match status" value="1"/>
</dbReference>
<proteinExistence type="inferred from homology"/>
<feature type="coiled-coil region" evidence="10">
    <location>
        <begin position="64"/>
        <end position="156"/>
    </location>
</feature>
<dbReference type="Pfam" id="PF02108">
    <property type="entry name" value="FliH"/>
    <property type="match status" value="1"/>
</dbReference>
<evidence type="ECO:0000256" key="7">
    <source>
        <dbReference type="ARBA" id="ARBA00023065"/>
    </source>
</evidence>
<protein>
    <submittedName>
        <fullName evidence="12">FliH/SctL family protein</fullName>
    </submittedName>
</protein>
<keyword evidence="3" id="KW-0813">Transport</keyword>
<keyword evidence="13" id="KW-1185">Reference proteome</keyword>
<evidence type="ECO:0000256" key="5">
    <source>
        <dbReference type="ARBA" id="ARBA00022795"/>
    </source>
</evidence>
<evidence type="ECO:0000256" key="8">
    <source>
        <dbReference type="ARBA" id="ARBA00023225"/>
    </source>
</evidence>
<evidence type="ECO:0000256" key="9">
    <source>
        <dbReference type="ARBA" id="ARBA00023310"/>
    </source>
</evidence>
<dbReference type="PANTHER" id="PTHR34982">
    <property type="entry name" value="YOP PROTEINS TRANSLOCATION PROTEIN L"/>
    <property type="match status" value="1"/>
</dbReference>
<evidence type="ECO:0000256" key="1">
    <source>
        <dbReference type="ARBA" id="ARBA00003041"/>
    </source>
</evidence>
<feature type="domain" description="Flagellar assembly protein FliH/Type III secretion system HrpE" evidence="11">
    <location>
        <begin position="136"/>
        <end position="257"/>
    </location>
</feature>
<evidence type="ECO:0000256" key="4">
    <source>
        <dbReference type="ARBA" id="ARBA00022781"/>
    </source>
</evidence>
<keyword evidence="6" id="KW-0653">Protein transport</keyword>
<dbReference type="EMBL" id="JBBMFS010000002">
    <property type="protein sequence ID" value="MEQ2553968.1"/>
    <property type="molecule type" value="Genomic_DNA"/>
</dbReference>
<sequence>MSNLLKVGTTISKSERIIDYNDIIKDRVEAARAASRQKADSDGFINGLNADVVERLPEDEIDTEAVASEEMTQESAEAARAEAEEILAQAKAEAEEILAQAQAQAGQIREEAKKEGFNSGTIESERQLTEKKQELEQQHAQLVKQLEEDYEQRRNDMEPQIVEALLAVFTEVTHTVSEDNKEIVLHLINNVLKNVENSHSYSIKVSPDDYNFVLNNQGKIYCAMNNEVNLDIVQDMALKQNECMIETDSGVFNCSLDVELHNLIKQIKLLSCM</sequence>
<accession>A0ABV1H2Q2</accession>
<comment type="function">
    <text evidence="1">Needed for flagellar regrowth and assembly.</text>
</comment>
<dbReference type="Proteomes" id="UP001546774">
    <property type="component" value="Unassembled WGS sequence"/>
</dbReference>
<evidence type="ECO:0000256" key="6">
    <source>
        <dbReference type="ARBA" id="ARBA00022927"/>
    </source>
</evidence>
<dbReference type="InterPro" id="IPR028987">
    <property type="entry name" value="ATP_synth_B-like_membr_sf"/>
</dbReference>
<evidence type="ECO:0000313" key="12">
    <source>
        <dbReference type="EMBL" id="MEQ2553968.1"/>
    </source>
</evidence>
<keyword evidence="10" id="KW-0175">Coiled coil</keyword>
<reference evidence="12" key="1">
    <citation type="submission" date="2024-03" db="EMBL/GenBank/DDBJ databases">
        <title>Human intestinal bacterial collection.</title>
        <authorList>
            <person name="Pauvert C."/>
            <person name="Hitch T.C.A."/>
            <person name="Clavel T."/>
        </authorList>
    </citation>
    <scope>NUCLEOTIDE SEQUENCE [LARGE SCALE GENOMIC DNA]</scope>
    <source>
        <strain evidence="12">CLA-AA-H89B</strain>
    </source>
</reference>
<evidence type="ECO:0000256" key="10">
    <source>
        <dbReference type="SAM" id="Coils"/>
    </source>
</evidence>
<keyword evidence="8" id="KW-1006">Bacterial flagellum protein export</keyword>
<organism evidence="12 13">
    <name type="scientific">Lachnospira intestinalis</name>
    <dbReference type="NCBI Taxonomy" id="3133158"/>
    <lineage>
        <taxon>Bacteria</taxon>
        <taxon>Bacillati</taxon>
        <taxon>Bacillota</taxon>
        <taxon>Clostridia</taxon>
        <taxon>Lachnospirales</taxon>
        <taxon>Lachnospiraceae</taxon>
        <taxon>Lachnospira</taxon>
    </lineage>
</organism>
<evidence type="ECO:0000259" key="11">
    <source>
        <dbReference type="Pfam" id="PF02108"/>
    </source>
</evidence>
<dbReference type="InterPro" id="IPR018035">
    <property type="entry name" value="Flagellar_FliH/T3SS_HrpE"/>
</dbReference>